<evidence type="ECO:0000256" key="1">
    <source>
        <dbReference type="SAM" id="SignalP"/>
    </source>
</evidence>
<name>A0A5M6CHV6_9BACT</name>
<evidence type="ECO:0000313" key="2">
    <source>
        <dbReference type="EMBL" id="KAA5534586.1"/>
    </source>
</evidence>
<dbReference type="Proteomes" id="UP000323632">
    <property type="component" value="Unassembled WGS sequence"/>
</dbReference>
<sequence>MKKKFFHIIAFSLFSAYSFAQKAKQDSVIILKVHDFGKCGYLDKHFYLTTGISSRYITTAFYFQSEGQKKFRFIPVNDKVFNYDYFNKFIYPYLNQDDSVKLVVKKYLINGEEILVAQKVEKME</sequence>
<proteinExistence type="predicted"/>
<accession>A0A5M6CHV6</accession>
<organism evidence="2 3">
    <name type="scientific">Taibaiella lutea</name>
    <dbReference type="NCBI Taxonomy" id="2608001"/>
    <lineage>
        <taxon>Bacteria</taxon>
        <taxon>Pseudomonadati</taxon>
        <taxon>Bacteroidota</taxon>
        <taxon>Chitinophagia</taxon>
        <taxon>Chitinophagales</taxon>
        <taxon>Chitinophagaceae</taxon>
        <taxon>Taibaiella</taxon>
    </lineage>
</organism>
<dbReference type="RefSeq" id="WP_150032266.1">
    <property type="nucleotide sequence ID" value="NZ_VWSH01000002.1"/>
</dbReference>
<evidence type="ECO:0000313" key="3">
    <source>
        <dbReference type="Proteomes" id="UP000323632"/>
    </source>
</evidence>
<keyword evidence="3" id="KW-1185">Reference proteome</keyword>
<feature type="chain" id="PRO_5024431284" evidence="1">
    <location>
        <begin position="21"/>
        <end position="124"/>
    </location>
</feature>
<gene>
    <name evidence="2" type="ORF">F0919_08165</name>
</gene>
<reference evidence="2 3" key="1">
    <citation type="submission" date="2019-09" db="EMBL/GenBank/DDBJ databases">
        <title>Genome sequence and assembly of Taibaiella sp.</title>
        <authorList>
            <person name="Chhetri G."/>
        </authorList>
    </citation>
    <scope>NUCLEOTIDE SEQUENCE [LARGE SCALE GENOMIC DNA]</scope>
    <source>
        <strain evidence="2 3">KVB11</strain>
    </source>
</reference>
<keyword evidence="1" id="KW-0732">Signal</keyword>
<comment type="caution">
    <text evidence="2">The sequence shown here is derived from an EMBL/GenBank/DDBJ whole genome shotgun (WGS) entry which is preliminary data.</text>
</comment>
<dbReference type="EMBL" id="VWSH01000002">
    <property type="protein sequence ID" value="KAA5534586.1"/>
    <property type="molecule type" value="Genomic_DNA"/>
</dbReference>
<protein>
    <submittedName>
        <fullName evidence="2">Uncharacterized protein</fullName>
    </submittedName>
</protein>
<feature type="signal peptide" evidence="1">
    <location>
        <begin position="1"/>
        <end position="20"/>
    </location>
</feature>
<dbReference type="AlphaFoldDB" id="A0A5M6CHV6"/>